<feature type="region of interest" description="Disordered" evidence="3">
    <location>
        <begin position="517"/>
        <end position="537"/>
    </location>
</feature>
<proteinExistence type="predicted"/>
<dbReference type="Pfam" id="PF00787">
    <property type="entry name" value="PX"/>
    <property type="match status" value="1"/>
</dbReference>
<dbReference type="PROSITE" id="PS51450">
    <property type="entry name" value="LRR"/>
    <property type="match status" value="3"/>
</dbReference>
<evidence type="ECO:0000313" key="6">
    <source>
        <dbReference type="EMBL" id="CAF1534649.1"/>
    </source>
</evidence>
<reference evidence="5" key="1">
    <citation type="submission" date="2021-02" db="EMBL/GenBank/DDBJ databases">
        <authorList>
            <person name="Nowell W R."/>
        </authorList>
    </citation>
    <scope>NUCLEOTIDE SEQUENCE</scope>
</reference>
<comment type="caution">
    <text evidence="5">The sequence shown here is derived from an EMBL/GenBank/DDBJ whole genome shotgun (WGS) entry which is preliminary data.</text>
</comment>
<dbReference type="GO" id="GO:0005737">
    <property type="term" value="C:cytoplasm"/>
    <property type="evidence" value="ECO:0007669"/>
    <property type="project" value="TreeGrafter"/>
</dbReference>
<feature type="compositionally biased region" description="Polar residues" evidence="3">
    <location>
        <begin position="527"/>
        <end position="537"/>
    </location>
</feature>
<dbReference type="InterPro" id="IPR032675">
    <property type="entry name" value="LRR_dom_sf"/>
</dbReference>
<name>A0A814DR30_9BILA</name>
<dbReference type="Gene3D" id="3.80.10.10">
    <property type="entry name" value="Ribonuclease Inhibitor"/>
    <property type="match status" value="2"/>
</dbReference>
<sequence>MALWITSSQLGIRRDIQITNFHTNQKFTEYTIEIHLDDVHWHVKKRYSEFAEFHEELIKQIPTIDVKSLPPKKLLNKNSPDFIHRRRLALDNYLKYLYQFFTMNSMQLPECFVKFLDFHLYEVHGIVRKLAEELFLNGDKILSASTKKVFSISPLQMYAITRRMKLAEPPCDSNDPVKDLSHVLDFLCHVKYVQIVGSPDNFGTSTIKTQFLPFDVSFFKSVEELELDCVQTNQITGIDNLKKTVRRLSIHRSLTSIREIALSSLTEIPPSSNEWLISTWKLVTYLDLSKNSLHLLDESLKLFCKTETLDLSYNLLETTIDHLQHLHFLQNLNLSNNRLHDVSDFNARVGNIRSLDLSFNELITTDGLSRLYSLITLNLSSNKLDSIKNIESLGSLPCLENLCLKNNPLTRIVDYRIRVFAVFYNRAKDVWLDGQMPDQRELDRAAVISAMSRAKQNEAAQATMLVQKVLSPTTPVLLSSSLLRQKSNTNLKNMNAASSCPSNLTIIEKQPDVVLDTKANNNNNNNDAISTEETNRS</sequence>
<dbReference type="PANTHER" id="PTHR15454:SF35">
    <property type="entry name" value="NISCHARIN"/>
    <property type="match status" value="1"/>
</dbReference>
<keyword evidence="2" id="KW-0677">Repeat</keyword>
<keyword evidence="1" id="KW-0433">Leucine-rich repeat</keyword>
<dbReference type="InterPro" id="IPR001611">
    <property type="entry name" value="Leu-rich_rpt"/>
</dbReference>
<accession>A0A814DR30</accession>
<feature type="domain" description="PX" evidence="4">
    <location>
        <begin position="8"/>
        <end position="122"/>
    </location>
</feature>
<dbReference type="PROSITE" id="PS50195">
    <property type="entry name" value="PX"/>
    <property type="match status" value="1"/>
</dbReference>
<dbReference type="Gene3D" id="3.30.1520.10">
    <property type="entry name" value="Phox-like domain"/>
    <property type="match status" value="1"/>
</dbReference>
<dbReference type="AlphaFoldDB" id="A0A814DR30"/>
<dbReference type="PANTHER" id="PTHR15454">
    <property type="entry name" value="NISCHARIN RELATED"/>
    <property type="match status" value="1"/>
</dbReference>
<evidence type="ECO:0000256" key="1">
    <source>
        <dbReference type="ARBA" id="ARBA00022614"/>
    </source>
</evidence>
<dbReference type="SUPFAM" id="SSF52058">
    <property type="entry name" value="L domain-like"/>
    <property type="match status" value="1"/>
</dbReference>
<dbReference type="InterPro" id="IPR001683">
    <property type="entry name" value="PX_dom"/>
</dbReference>
<evidence type="ECO:0000256" key="2">
    <source>
        <dbReference type="ARBA" id="ARBA00022737"/>
    </source>
</evidence>
<evidence type="ECO:0000313" key="8">
    <source>
        <dbReference type="Proteomes" id="UP000663870"/>
    </source>
</evidence>
<dbReference type="SUPFAM" id="SSF64268">
    <property type="entry name" value="PX domain"/>
    <property type="match status" value="1"/>
</dbReference>
<organism evidence="5 7">
    <name type="scientific">Rotaria sordida</name>
    <dbReference type="NCBI Taxonomy" id="392033"/>
    <lineage>
        <taxon>Eukaryota</taxon>
        <taxon>Metazoa</taxon>
        <taxon>Spiralia</taxon>
        <taxon>Gnathifera</taxon>
        <taxon>Rotifera</taxon>
        <taxon>Eurotatoria</taxon>
        <taxon>Bdelloidea</taxon>
        <taxon>Philodinida</taxon>
        <taxon>Philodinidae</taxon>
        <taxon>Rotaria</taxon>
    </lineage>
</organism>
<dbReference type="Proteomes" id="UP000663854">
    <property type="component" value="Unassembled WGS sequence"/>
</dbReference>
<gene>
    <name evidence="6" type="ORF">JXQ802_LOCUS42495</name>
    <name evidence="5" type="ORF">PYM288_LOCUS12526</name>
</gene>
<dbReference type="InterPro" id="IPR036871">
    <property type="entry name" value="PX_dom_sf"/>
</dbReference>
<evidence type="ECO:0000256" key="3">
    <source>
        <dbReference type="SAM" id="MobiDB-lite"/>
    </source>
</evidence>
<dbReference type="EMBL" id="CAJNOL010002877">
    <property type="protein sequence ID" value="CAF1534649.1"/>
    <property type="molecule type" value="Genomic_DNA"/>
</dbReference>
<dbReference type="Proteomes" id="UP000663870">
    <property type="component" value="Unassembled WGS sequence"/>
</dbReference>
<dbReference type="GO" id="GO:0035091">
    <property type="term" value="F:phosphatidylinositol binding"/>
    <property type="evidence" value="ECO:0007669"/>
    <property type="project" value="InterPro"/>
</dbReference>
<protein>
    <recommendedName>
        <fullName evidence="4">PX domain-containing protein</fullName>
    </recommendedName>
</protein>
<evidence type="ECO:0000313" key="5">
    <source>
        <dbReference type="EMBL" id="CAF0959092.1"/>
    </source>
</evidence>
<keyword evidence="8" id="KW-1185">Reference proteome</keyword>
<dbReference type="EMBL" id="CAJNOH010000233">
    <property type="protein sequence ID" value="CAF0959092.1"/>
    <property type="molecule type" value="Genomic_DNA"/>
</dbReference>
<dbReference type="SMART" id="SM00312">
    <property type="entry name" value="PX"/>
    <property type="match status" value="1"/>
</dbReference>
<evidence type="ECO:0000259" key="4">
    <source>
        <dbReference type="PROSITE" id="PS50195"/>
    </source>
</evidence>
<evidence type="ECO:0000313" key="7">
    <source>
        <dbReference type="Proteomes" id="UP000663854"/>
    </source>
</evidence>